<reference evidence="9" key="1">
    <citation type="submission" date="2016-10" db="EMBL/GenBank/DDBJ databases">
        <authorList>
            <person name="de Groot N.N."/>
        </authorList>
    </citation>
    <scope>NUCLEOTIDE SEQUENCE [LARGE SCALE GENOMIC DNA]</scope>
    <source>
        <strain evidence="9">ATCC 20501</strain>
    </source>
</reference>
<dbReference type="Gene3D" id="3.40.710.10">
    <property type="entry name" value="DD-peptidase/beta-lactamase superfamily"/>
    <property type="match status" value="1"/>
</dbReference>
<accession>A0A1H6ELL8</accession>
<protein>
    <recommendedName>
        <fullName evidence="3 6">Beta-lactamase</fullName>
        <ecNumber evidence="2 6">3.5.2.6</ecNumber>
    </recommendedName>
</protein>
<organism evidence="9 12">
    <name type="scientific">Saccharopolyspora kobensis</name>
    <dbReference type="NCBI Taxonomy" id="146035"/>
    <lineage>
        <taxon>Bacteria</taxon>
        <taxon>Bacillati</taxon>
        <taxon>Actinomycetota</taxon>
        <taxon>Actinomycetes</taxon>
        <taxon>Pseudonocardiales</taxon>
        <taxon>Pseudonocardiaceae</taxon>
        <taxon>Saccharopolyspora</taxon>
    </lineage>
</organism>
<dbReference type="InterPro" id="IPR012338">
    <property type="entry name" value="Beta-lactam/transpept-like"/>
</dbReference>
<dbReference type="PROSITE" id="PS51257">
    <property type="entry name" value="PROKAR_LIPOPROTEIN"/>
    <property type="match status" value="1"/>
</dbReference>
<keyword evidence="4 6" id="KW-0378">Hydrolase</keyword>
<evidence type="ECO:0000256" key="3">
    <source>
        <dbReference type="ARBA" id="ARBA00018879"/>
    </source>
</evidence>
<sequence>MRHNEIRLGRRAVLGALLAVPALVACGTVEGAPPPAPAPPGPDLAELERRYDARLGLYAVNVRTGRTLVNRPDERFALCSTFKTYAVAALLRDHGLSSGYFDKVIRYTEEELVSNSPETEKHVDTGMTVRALCEATMTVSDNTAANLLLRERGGPQSIAPFARSIGDPTTRLDRWEAELGTAIPGDERDTSTPAGLAAGYRSLVLGDALAAPERDQLTKWLLANTTGDECIRAGVPPTWRTGEKTGAGDYGTRNDVGVTWTEDGTPIVIAILTTRPRPDDEYRNELLADTARAVAAHLR</sequence>
<feature type="domain" description="Beta-lactamase class A catalytic" evidence="8">
    <location>
        <begin position="56"/>
        <end position="273"/>
    </location>
</feature>
<dbReference type="RefSeq" id="WP_093358709.1">
    <property type="nucleotide sequence ID" value="NZ_FNVB01000016.1"/>
</dbReference>
<reference evidence="11 12" key="2">
    <citation type="submission" date="2016-10" db="EMBL/GenBank/DDBJ databases">
        <authorList>
            <person name="Varghese N."/>
            <person name="Submissions S."/>
        </authorList>
    </citation>
    <scope>NUCLEOTIDE SEQUENCE [LARGE SCALE GENOMIC DNA]</scope>
    <source>
        <strain evidence="12">ATCC 20501</strain>
        <strain evidence="10 11">CGMCC 4.3529</strain>
    </source>
</reference>
<dbReference type="EMBL" id="FOME01000023">
    <property type="protein sequence ID" value="SFF23653.1"/>
    <property type="molecule type" value="Genomic_DNA"/>
</dbReference>
<dbReference type="GO" id="GO:0008800">
    <property type="term" value="F:beta-lactamase activity"/>
    <property type="evidence" value="ECO:0007669"/>
    <property type="project" value="UniProtKB-UniRule"/>
</dbReference>
<evidence type="ECO:0000256" key="2">
    <source>
        <dbReference type="ARBA" id="ARBA00012865"/>
    </source>
</evidence>
<dbReference type="PRINTS" id="PR00118">
    <property type="entry name" value="BLACTAMASEA"/>
</dbReference>
<dbReference type="PANTHER" id="PTHR35333:SF3">
    <property type="entry name" value="BETA-LACTAMASE-TYPE TRANSPEPTIDASE FOLD CONTAINING PROTEIN"/>
    <property type="match status" value="1"/>
</dbReference>
<dbReference type="AlphaFoldDB" id="A0A1H6ELL8"/>
<dbReference type="PANTHER" id="PTHR35333">
    <property type="entry name" value="BETA-LACTAMASE"/>
    <property type="match status" value="1"/>
</dbReference>
<dbReference type="NCBIfam" id="NF033103">
    <property type="entry name" value="bla_class_A"/>
    <property type="match status" value="1"/>
</dbReference>
<evidence type="ECO:0000256" key="4">
    <source>
        <dbReference type="ARBA" id="ARBA00022801"/>
    </source>
</evidence>
<dbReference type="GO" id="GO:0046677">
    <property type="term" value="P:response to antibiotic"/>
    <property type="evidence" value="ECO:0007669"/>
    <property type="project" value="UniProtKB-UniRule"/>
</dbReference>
<evidence type="ECO:0000313" key="11">
    <source>
        <dbReference type="Proteomes" id="UP000199690"/>
    </source>
</evidence>
<evidence type="ECO:0000256" key="7">
    <source>
        <dbReference type="SAM" id="SignalP"/>
    </source>
</evidence>
<evidence type="ECO:0000256" key="5">
    <source>
        <dbReference type="ARBA" id="ARBA00023251"/>
    </source>
</evidence>
<dbReference type="EMBL" id="FNVB01000016">
    <property type="protein sequence ID" value="SEG97916.1"/>
    <property type="molecule type" value="Genomic_DNA"/>
</dbReference>
<evidence type="ECO:0000313" key="9">
    <source>
        <dbReference type="EMBL" id="SEG97916.1"/>
    </source>
</evidence>
<accession>A0A1I2H2N8</accession>
<dbReference type="PROSITE" id="PS00146">
    <property type="entry name" value="BETA_LACTAMASE_A"/>
    <property type="match status" value="1"/>
</dbReference>
<dbReference type="Proteomes" id="UP000236729">
    <property type="component" value="Unassembled WGS sequence"/>
</dbReference>
<keyword evidence="7" id="KW-0732">Signal</keyword>
<dbReference type="Pfam" id="PF13354">
    <property type="entry name" value="Beta-lactamase2"/>
    <property type="match status" value="1"/>
</dbReference>
<dbReference type="InterPro" id="IPR023650">
    <property type="entry name" value="Beta-lactam_class-A_AS"/>
</dbReference>
<dbReference type="EC" id="3.5.2.6" evidence="2 6"/>
<gene>
    <name evidence="9" type="ORF">SAMN02982929_06930</name>
    <name evidence="10" type="ORF">SAMN05216506_12312</name>
</gene>
<dbReference type="Proteomes" id="UP000199690">
    <property type="component" value="Unassembled WGS sequence"/>
</dbReference>
<evidence type="ECO:0000256" key="6">
    <source>
        <dbReference type="RuleBase" id="RU361140"/>
    </source>
</evidence>
<comment type="similarity">
    <text evidence="1 6">Belongs to the class-A beta-lactamase family.</text>
</comment>
<feature type="chain" id="PRO_5030028785" description="Beta-lactamase" evidence="7">
    <location>
        <begin position="32"/>
        <end position="299"/>
    </location>
</feature>
<dbReference type="GO" id="GO:0030655">
    <property type="term" value="P:beta-lactam antibiotic catabolic process"/>
    <property type="evidence" value="ECO:0007669"/>
    <property type="project" value="InterPro"/>
</dbReference>
<dbReference type="PROSITE" id="PS51318">
    <property type="entry name" value="TAT"/>
    <property type="match status" value="1"/>
</dbReference>
<proteinExistence type="inferred from homology"/>
<keyword evidence="5 6" id="KW-0046">Antibiotic resistance</keyword>
<dbReference type="InterPro" id="IPR000871">
    <property type="entry name" value="Beta-lactam_class-A"/>
</dbReference>
<feature type="signal peptide" evidence="7">
    <location>
        <begin position="1"/>
        <end position="31"/>
    </location>
</feature>
<dbReference type="SMR" id="A0A1H6ELL8"/>
<evidence type="ECO:0000313" key="10">
    <source>
        <dbReference type="EMBL" id="SFF23653.1"/>
    </source>
</evidence>
<dbReference type="InterPro" id="IPR045155">
    <property type="entry name" value="Beta-lactam_cat"/>
</dbReference>
<dbReference type="SUPFAM" id="SSF56601">
    <property type="entry name" value="beta-lactamase/transpeptidase-like"/>
    <property type="match status" value="1"/>
</dbReference>
<evidence type="ECO:0000313" key="12">
    <source>
        <dbReference type="Proteomes" id="UP000236729"/>
    </source>
</evidence>
<evidence type="ECO:0000256" key="1">
    <source>
        <dbReference type="ARBA" id="ARBA00009009"/>
    </source>
</evidence>
<comment type="catalytic activity">
    <reaction evidence="6">
        <text>a beta-lactam + H2O = a substituted beta-amino acid</text>
        <dbReference type="Rhea" id="RHEA:20401"/>
        <dbReference type="ChEBI" id="CHEBI:15377"/>
        <dbReference type="ChEBI" id="CHEBI:35627"/>
        <dbReference type="ChEBI" id="CHEBI:140347"/>
        <dbReference type="EC" id="3.5.2.6"/>
    </reaction>
</comment>
<keyword evidence="11" id="KW-1185">Reference proteome</keyword>
<name>A0A1H6ELL8_9PSEU</name>
<evidence type="ECO:0000259" key="8">
    <source>
        <dbReference type="Pfam" id="PF13354"/>
    </source>
</evidence>
<dbReference type="InterPro" id="IPR006311">
    <property type="entry name" value="TAT_signal"/>
</dbReference>